<dbReference type="KEGG" id="cmic:caldi_26530"/>
<gene>
    <name evidence="2" type="ORF">caldi_26530</name>
</gene>
<evidence type="ECO:0000313" key="3">
    <source>
        <dbReference type="Proteomes" id="UP001163687"/>
    </source>
</evidence>
<keyword evidence="1" id="KW-1133">Transmembrane helix</keyword>
<evidence type="ECO:0000256" key="1">
    <source>
        <dbReference type="SAM" id="Phobius"/>
    </source>
</evidence>
<feature type="transmembrane region" description="Helical" evidence="1">
    <location>
        <begin position="126"/>
        <end position="145"/>
    </location>
</feature>
<accession>A0AA35G9K5</accession>
<keyword evidence="1" id="KW-0472">Membrane</keyword>
<organism evidence="2 3">
    <name type="scientific">Caldinitratiruptor microaerophilus</name>
    <dbReference type="NCBI Taxonomy" id="671077"/>
    <lineage>
        <taxon>Bacteria</taxon>
        <taxon>Bacillati</taxon>
        <taxon>Bacillota</taxon>
        <taxon>Clostridia</taxon>
        <taxon>Eubacteriales</taxon>
        <taxon>Symbiobacteriaceae</taxon>
        <taxon>Caldinitratiruptor</taxon>
    </lineage>
</organism>
<feature type="transmembrane region" description="Helical" evidence="1">
    <location>
        <begin position="12"/>
        <end position="33"/>
    </location>
</feature>
<dbReference type="AlphaFoldDB" id="A0AA35G9K5"/>
<name>A0AA35G9K5_9FIRM</name>
<feature type="transmembrane region" description="Helical" evidence="1">
    <location>
        <begin position="166"/>
        <end position="186"/>
    </location>
</feature>
<proteinExistence type="predicted"/>
<keyword evidence="3" id="KW-1185">Reference proteome</keyword>
<keyword evidence="1" id="KW-0812">Transmembrane</keyword>
<dbReference type="Proteomes" id="UP001163687">
    <property type="component" value="Chromosome"/>
</dbReference>
<sequence>MWASRSLTRKPVHLWLFAAGVGVLVGGLAMFAAGGWPGAYRAGETARFDGRVAASSAPHLRVEKIRGPLFRWVHAQYLPPGEVLEVPLAPGPLSLRINFWDPGLYRVVITGSPDQVVRVGLPAARFWGSVALAVLVWTLGVLAGWTSARLPRPRGLAAEGGNPSRARWRAMSAGFLVAVSVGTGAARADSTPAAGGVSPAREVSVIVLDAPASGGAGTRGESLWLGIHHPENGVLLSAPVRSGSTLRYRFPEGARYRVSLGEVHWWLEVPPVPPAGWETARGLAVLVAFFLGGGLAGLGLGRLRRATGGEGCG</sequence>
<reference evidence="2" key="1">
    <citation type="submission" date="2022-03" db="EMBL/GenBank/DDBJ databases">
        <title>Complete genome sequence of Caldinitratiruptor microaerophilus.</title>
        <authorList>
            <person name="Mukaiyama R."/>
            <person name="Nishiyama T."/>
            <person name="Ueda K."/>
        </authorList>
    </citation>
    <scope>NUCLEOTIDE SEQUENCE</scope>
    <source>
        <strain evidence="2">JCM 16183</strain>
    </source>
</reference>
<feature type="transmembrane region" description="Helical" evidence="1">
    <location>
        <begin position="280"/>
        <end position="300"/>
    </location>
</feature>
<dbReference type="EMBL" id="AP025628">
    <property type="protein sequence ID" value="BDG61563.1"/>
    <property type="molecule type" value="Genomic_DNA"/>
</dbReference>
<dbReference type="RefSeq" id="WP_264842201.1">
    <property type="nucleotide sequence ID" value="NZ_AP025628.1"/>
</dbReference>
<evidence type="ECO:0000313" key="2">
    <source>
        <dbReference type="EMBL" id="BDG61563.1"/>
    </source>
</evidence>
<protein>
    <submittedName>
        <fullName evidence="2">Uncharacterized protein</fullName>
    </submittedName>
</protein>